<name>A0AAE4I0S2_9ENTE</name>
<dbReference type="Proteomes" id="UP001180842">
    <property type="component" value="Unassembled WGS sequence"/>
</dbReference>
<comment type="caution">
    <text evidence="6">The sequence shown here is derived from an EMBL/GenBank/DDBJ whole genome shotgun (WGS) entry which is preliminary data.</text>
</comment>
<keyword evidence="3" id="KW-0378">Hydrolase</keyword>
<keyword evidence="2" id="KW-0479">Metal-binding</keyword>
<dbReference type="Gene3D" id="3.20.20.370">
    <property type="entry name" value="Glycoside hydrolase/deacetylase"/>
    <property type="match status" value="1"/>
</dbReference>
<dbReference type="GO" id="GO:0016787">
    <property type="term" value="F:hydrolase activity"/>
    <property type="evidence" value="ECO:0007669"/>
    <property type="project" value="UniProtKB-KW"/>
</dbReference>
<evidence type="ECO:0000313" key="7">
    <source>
        <dbReference type="Proteomes" id="UP001180842"/>
    </source>
</evidence>
<sequence length="260" mass="29063">MRKFILNADDLGLSEAINLGIAKSIRDGLVNSTSLMVNLPEASAGVQLVQAIDPDFEINLHINFTLGQPVSKDTQAIASLLTENGEFLSSSHYKNGGTLRFDYQAIKKEMEAQILRFQELLGYLPVHMETHSVGDEAVGQALYELAKKYGIHANLFYGYQPPKELPYQAAQIPDFSKLMTVLNRGTTLADFSEDHFGYQNLAEEIVVELHLHPGFIDQYLLDHSSLTLPRCKDLVTLTSAELKDWFAKTDNQIVNFSSLR</sequence>
<organism evidence="6 7">
    <name type="scientific">Enterococcus pseudoavium</name>
    <dbReference type="NCBI Taxonomy" id="44007"/>
    <lineage>
        <taxon>Bacteria</taxon>
        <taxon>Bacillati</taxon>
        <taxon>Bacillota</taxon>
        <taxon>Bacilli</taxon>
        <taxon>Lactobacillales</taxon>
        <taxon>Enterococcaceae</taxon>
        <taxon>Enterococcus</taxon>
    </lineage>
</organism>
<accession>A0AAE4I0S2</accession>
<protein>
    <submittedName>
        <fullName evidence="6">ChbG/HpnK family deacetylase</fullName>
    </submittedName>
</protein>
<evidence type="ECO:0000256" key="1">
    <source>
        <dbReference type="ARBA" id="ARBA00001946"/>
    </source>
</evidence>
<evidence type="ECO:0000256" key="4">
    <source>
        <dbReference type="ARBA" id="ARBA00022842"/>
    </source>
</evidence>
<keyword evidence="4" id="KW-0460">Magnesium</keyword>
<gene>
    <name evidence="6" type="ORF">P7H00_04730</name>
</gene>
<dbReference type="InterPro" id="IPR006879">
    <property type="entry name" value="YdjC-like"/>
</dbReference>
<dbReference type="GO" id="GO:0046872">
    <property type="term" value="F:metal ion binding"/>
    <property type="evidence" value="ECO:0007669"/>
    <property type="project" value="UniProtKB-KW"/>
</dbReference>
<evidence type="ECO:0000256" key="2">
    <source>
        <dbReference type="ARBA" id="ARBA00022723"/>
    </source>
</evidence>
<evidence type="ECO:0000256" key="5">
    <source>
        <dbReference type="ARBA" id="ARBA00023277"/>
    </source>
</evidence>
<keyword evidence="5" id="KW-0119">Carbohydrate metabolism</keyword>
<dbReference type="PANTHER" id="PTHR31609">
    <property type="entry name" value="YDJC DEACETYLASE FAMILY MEMBER"/>
    <property type="match status" value="1"/>
</dbReference>
<dbReference type="PANTHER" id="PTHR31609:SF1">
    <property type="entry name" value="CARBOHYDRATE DEACETYLASE"/>
    <property type="match status" value="1"/>
</dbReference>
<dbReference type="GO" id="GO:0019213">
    <property type="term" value="F:deacetylase activity"/>
    <property type="evidence" value="ECO:0007669"/>
    <property type="project" value="TreeGrafter"/>
</dbReference>
<dbReference type="EMBL" id="JARQAI010000004">
    <property type="protein sequence ID" value="MDT2736438.1"/>
    <property type="molecule type" value="Genomic_DNA"/>
</dbReference>
<dbReference type="AlphaFoldDB" id="A0AAE4I0S2"/>
<dbReference type="Pfam" id="PF04794">
    <property type="entry name" value="YdjC"/>
    <property type="match status" value="1"/>
</dbReference>
<dbReference type="RefSeq" id="WP_311796733.1">
    <property type="nucleotide sequence ID" value="NZ_JARQAI010000004.1"/>
</dbReference>
<comment type="cofactor">
    <cofactor evidence="1">
        <name>Mg(2+)</name>
        <dbReference type="ChEBI" id="CHEBI:18420"/>
    </cofactor>
</comment>
<reference evidence="6" key="1">
    <citation type="submission" date="2023-03" db="EMBL/GenBank/DDBJ databases">
        <authorList>
            <person name="Shen W."/>
            <person name="Cai J."/>
        </authorList>
    </citation>
    <scope>NUCLEOTIDE SEQUENCE</scope>
    <source>
        <strain evidence="6">P69-2</strain>
    </source>
</reference>
<evidence type="ECO:0000313" key="6">
    <source>
        <dbReference type="EMBL" id="MDT2736438.1"/>
    </source>
</evidence>
<dbReference type="InterPro" id="IPR011330">
    <property type="entry name" value="Glyco_hydro/deAcase_b/a-brl"/>
</dbReference>
<proteinExistence type="predicted"/>
<dbReference type="SUPFAM" id="SSF88713">
    <property type="entry name" value="Glycoside hydrolase/deacetylase"/>
    <property type="match status" value="1"/>
</dbReference>
<evidence type="ECO:0000256" key="3">
    <source>
        <dbReference type="ARBA" id="ARBA00022801"/>
    </source>
</evidence>
<dbReference type="GO" id="GO:0005975">
    <property type="term" value="P:carbohydrate metabolic process"/>
    <property type="evidence" value="ECO:0007669"/>
    <property type="project" value="InterPro"/>
</dbReference>